<dbReference type="RefSeq" id="YP_009998170.1">
    <property type="nucleotide sequence ID" value="NC_052984.1"/>
</dbReference>
<sequence>MKARVIGNPYNLGNGYYPVGQIVEIERETAHYYVLVKSSYRISKKTLALTGWAGRYAHTIEFEIIADAPDTTAPAPVAMNTEILIATTTAEAETARQVADVAECLGSLGPVSKDYEPISETVARVFARLPVGVAVRDALDRLGDLPFVLTAYPVGAQDMAPAAAKPSHLQTGAGGLPLPWVYQCGQSGEDYRHSREAWRQEVEDGNTQRGYWEWVDAQIEETEDAADLEVRQALADGLTVVTVDRALVGDDEALCELQRWLNDWGDSWVITDGTKFRAFPGDVTTVIGTLPEGRASALEREILGWLAEREGESLPHAVVSVGTVWNARDVPALDLAGVINRVAACYTGITLELGENAPNANGLVIRWDRTPGEVAEREIRAALVAALNKMADALPKCALSLAVPLEWNGRTVDRDRLAAWCGRQGGNDFALALAVVPGARLALHWVTGPRPVAGLEAGILADARTWLDELGALDDEDAAEPVDLDDVPAEPASVVKCSACTARIVVPKSWNGYAVSREPLQAWALDTLGPLFPSVEFDVVTGDRLQSDGVAVKLTSRAEPSALVFPGRTAARDGILAYVISRLDEVYPGL</sequence>
<dbReference type="KEGG" id="vg:62680752"/>
<keyword evidence="2" id="KW-1185">Reference proteome</keyword>
<evidence type="ECO:0000313" key="2">
    <source>
        <dbReference type="Proteomes" id="UP000326305"/>
    </source>
</evidence>
<dbReference type="GeneID" id="62680752"/>
<dbReference type="EMBL" id="MN317029">
    <property type="protein sequence ID" value="QFG04405.1"/>
    <property type="molecule type" value="Genomic_DNA"/>
</dbReference>
<reference evidence="1 2" key="1">
    <citation type="submission" date="2019-08" db="EMBL/GenBank/DDBJ databases">
        <authorList>
            <person name="Zhang R."/>
        </authorList>
    </citation>
    <scope>NUCLEOTIDE SEQUENCE [LARGE SCALE GENOMIC DNA]</scope>
</reference>
<name>A0A5J6T836_9CAUD</name>
<evidence type="ECO:0000313" key="1">
    <source>
        <dbReference type="EMBL" id="QFG04405.1"/>
    </source>
</evidence>
<organism evidence="1 2">
    <name type="scientific">Aeromonas phage vB_AhyS-A18P4</name>
    <dbReference type="NCBI Taxonomy" id="2608321"/>
    <lineage>
        <taxon>Viruses</taxon>
        <taxon>Duplodnaviria</taxon>
        <taxon>Heunggongvirae</taxon>
        <taxon>Uroviricota</taxon>
        <taxon>Caudoviricetes</taxon>
        <taxon>Casjensviridae</taxon>
        <taxon>Sharonstreetvirus</taxon>
        <taxon>Sharonstreetvirus A18P4</taxon>
    </lineage>
</organism>
<accession>A0A5J6T836</accession>
<proteinExistence type="predicted"/>
<dbReference type="Proteomes" id="UP000326305">
    <property type="component" value="Segment"/>
</dbReference>
<protein>
    <submittedName>
        <fullName evidence="1">Uncharacterized protein</fullName>
    </submittedName>
</protein>